<evidence type="ECO:0000313" key="4">
    <source>
        <dbReference type="EMBL" id="GHO59246.1"/>
    </source>
</evidence>
<dbReference type="InterPro" id="IPR036388">
    <property type="entry name" value="WH-like_DNA-bd_sf"/>
</dbReference>
<gene>
    <name evidence="4" type="ORF">KSB_77210</name>
</gene>
<protein>
    <recommendedName>
        <fullName evidence="3">Bacterial transcriptional activator domain-containing protein</fullName>
    </recommendedName>
</protein>
<name>A0ABQ3V263_9CHLR</name>
<dbReference type="Proteomes" id="UP000654345">
    <property type="component" value="Unassembled WGS sequence"/>
</dbReference>
<organism evidence="4 5">
    <name type="scientific">Ktedonobacter robiniae</name>
    <dbReference type="NCBI Taxonomy" id="2778365"/>
    <lineage>
        <taxon>Bacteria</taxon>
        <taxon>Bacillati</taxon>
        <taxon>Chloroflexota</taxon>
        <taxon>Ktedonobacteria</taxon>
        <taxon>Ktedonobacterales</taxon>
        <taxon>Ktedonobacteraceae</taxon>
        <taxon>Ktedonobacter</taxon>
    </lineage>
</organism>
<dbReference type="InterPro" id="IPR011990">
    <property type="entry name" value="TPR-like_helical_dom_sf"/>
</dbReference>
<keyword evidence="2" id="KW-0804">Transcription</keyword>
<dbReference type="Gene3D" id="1.10.10.10">
    <property type="entry name" value="Winged helix-like DNA-binding domain superfamily/Winged helix DNA-binding domain"/>
    <property type="match status" value="1"/>
</dbReference>
<evidence type="ECO:0000256" key="1">
    <source>
        <dbReference type="ARBA" id="ARBA00023015"/>
    </source>
</evidence>
<dbReference type="EMBL" id="BNJG01000003">
    <property type="protein sequence ID" value="GHO59246.1"/>
    <property type="molecule type" value="Genomic_DNA"/>
</dbReference>
<dbReference type="InterPro" id="IPR005158">
    <property type="entry name" value="BTAD"/>
</dbReference>
<dbReference type="SUPFAM" id="SSF48452">
    <property type="entry name" value="TPR-like"/>
    <property type="match status" value="1"/>
</dbReference>
<feature type="domain" description="Bacterial transcriptional activator" evidence="3">
    <location>
        <begin position="130"/>
        <end position="259"/>
    </location>
</feature>
<dbReference type="RefSeq" id="WP_201375445.1">
    <property type="nucleotide sequence ID" value="NZ_BNJG01000003.1"/>
</dbReference>
<evidence type="ECO:0000256" key="2">
    <source>
        <dbReference type="ARBA" id="ARBA00023163"/>
    </source>
</evidence>
<keyword evidence="5" id="KW-1185">Reference proteome</keyword>
<dbReference type="Gene3D" id="1.25.40.10">
    <property type="entry name" value="Tetratricopeptide repeat domain"/>
    <property type="match status" value="2"/>
</dbReference>
<dbReference type="Pfam" id="PF03704">
    <property type="entry name" value="BTAD"/>
    <property type="match status" value="1"/>
</dbReference>
<proteinExistence type="predicted"/>
<dbReference type="PANTHER" id="PTHR35807">
    <property type="entry name" value="TRANSCRIPTIONAL REGULATOR REDD-RELATED"/>
    <property type="match status" value="1"/>
</dbReference>
<accession>A0ABQ3V263</accession>
<dbReference type="SMART" id="SM01043">
    <property type="entry name" value="BTAD"/>
    <property type="match status" value="1"/>
</dbReference>
<comment type="caution">
    <text evidence="4">The sequence shown here is derived from an EMBL/GenBank/DDBJ whole genome shotgun (WGS) entry which is preliminary data.</text>
</comment>
<sequence length="682" mass="77233">MREEITFHASTGAQDRDETAEIHDPIVHVFLFGSFEVEWLTPSIAPLAWNSRTSARSLFKLLLCAPGRQAPKAQLAGLLWPESPEDRARESLRSASKILAKVLTTVTGERLLDTSQRDRLKLADQSHIWADIDAFELFVSSAEHTPDPQKAVVYWQQARNLLRGELLAEDRLQQWATYQWIKKRRQALWLGRCRMVRNLSDTHLRLGQSASAEEILEAHLVRFPTDQDALFRLLVLLVQRGCPDEAFQLYERTRRSLLAQGKKTAQHIDLFMADIPKKTVRITFLKEQGQMSVREEIEKESGYERVPSQSLPDASRSQLSLTLSHRPEQSQEHVQQLFAEAIHQGGSFQYMDASRRQLLGGFLALIGANTIPLDWWEHLGQQNAPSLTEEEGHYFQQLIENGWGLCNAGEWGLAEYMLSSFLPEVILKASKNKEAARLAAQGLVLRSILQAHQLNVSAMIPLCRHATTYAKFSGDVSIICAALNGLAVAYKYNQQAEQSFQTYLEALGFCQEAAPLIRSRIYAGAAAAFAHKGRKQEMERYIDMGYSCFPQNPHDDPHFLSADHGIYMLAYYQGIAYLDLEEPKLALQAFDGYHTAVSPNDVPKRNQLEILNHKGRAAIGAKNLDSYVHCLKEGLAGAIALKSQKRRDEVITIFQRDVPVAWQYEKSLRHIGEQYPFLQETE</sequence>
<dbReference type="InterPro" id="IPR051677">
    <property type="entry name" value="AfsR-DnrI-RedD_regulator"/>
</dbReference>
<dbReference type="PANTHER" id="PTHR35807:SF1">
    <property type="entry name" value="TRANSCRIPTIONAL REGULATOR REDD"/>
    <property type="match status" value="1"/>
</dbReference>
<evidence type="ECO:0000313" key="5">
    <source>
        <dbReference type="Proteomes" id="UP000654345"/>
    </source>
</evidence>
<evidence type="ECO:0000259" key="3">
    <source>
        <dbReference type="SMART" id="SM01043"/>
    </source>
</evidence>
<reference evidence="4 5" key="1">
    <citation type="journal article" date="2021" name="Int. J. Syst. Evol. Microbiol.">
        <title>Reticulibacter mediterranei gen. nov., sp. nov., within the new family Reticulibacteraceae fam. nov., and Ktedonospora formicarum gen. nov., sp. nov., Ktedonobacter robiniae sp. nov., Dictyobacter formicarum sp. nov. and Dictyobacter arantiisoli sp. nov., belonging to the class Ktedonobacteria.</title>
        <authorList>
            <person name="Yabe S."/>
            <person name="Zheng Y."/>
            <person name="Wang C.M."/>
            <person name="Sakai Y."/>
            <person name="Abe K."/>
            <person name="Yokota A."/>
            <person name="Donadio S."/>
            <person name="Cavaletti L."/>
            <person name="Monciardini P."/>
        </authorList>
    </citation>
    <scope>NUCLEOTIDE SEQUENCE [LARGE SCALE GENOMIC DNA]</scope>
    <source>
        <strain evidence="4 5">SOSP1-30</strain>
    </source>
</reference>
<keyword evidence="1" id="KW-0805">Transcription regulation</keyword>